<gene>
    <name evidence="2" type="ORF">POCTA_138.1.T0230323</name>
</gene>
<evidence type="ECO:0000313" key="3">
    <source>
        <dbReference type="Proteomes" id="UP000683925"/>
    </source>
</evidence>
<feature type="region of interest" description="Disordered" evidence="1">
    <location>
        <begin position="1"/>
        <end position="27"/>
    </location>
</feature>
<accession>A0A8S1TF25</accession>
<dbReference type="EMBL" id="CAJJDP010000023">
    <property type="protein sequence ID" value="CAD8150417.1"/>
    <property type="molecule type" value="Genomic_DNA"/>
</dbReference>
<proteinExistence type="predicted"/>
<comment type="caution">
    <text evidence="2">The sequence shown here is derived from an EMBL/GenBank/DDBJ whole genome shotgun (WGS) entry which is preliminary data.</text>
</comment>
<reference evidence="2" key="1">
    <citation type="submission" date="2021-01" db="EMBL/GenBank/DDBJ databases">
        <authorList>
            <consortium name="Genoscope - CEA"/>
            <person name="William W."/>
        </authorList>
    </citation>
    <scope>NUCLEOTIDE SEQUENCE</scope>
</reference>
<name>A0A8S1TF25_PAROT</name>
<evidence type="ECO:0000256" key="1">
    <source>
        <dbReference type="SAM" id="MobiDB-lite"/>
    </source>
</evidence>
<organism evidence="2 3">
    <name type="scientific">Paramecium octaurelia</name>
    <dbReference type="NCBI Taxonomy" id="43137"/>
    <lineage>
        <taxon>Eukaryota</taxon>
        <taxon>Sar</taxon>
        <taxon>Alveolata</taxon>
        <taxon>Ciliophora</taxon>
        <taxon>Intramacronucleata</taxon>
        <taxon>Oligohymenophorea</taxon>
        <taxon>Peniculida</taxon>
        <taxon>Parameciidae</taxon>
        <taxon>Paramecium</taxon>
    </lineage>
</organism>
<evidence type="ECO:0000313" key="2">
    <source>
        <dbReference type="EMBL" id="CAD8150417.1"/>
    </source>
</evidence>
<sequence length="84" mass="9702">MYNSGSSMGEIEIPTPSGKSNSQLPSEKIQIQKMKKRILLKNQFLNLLLNQKNTGRLFKLQTSLECLDYQFIAYQYSLITQPFI</sequence>
<dbReference type="AlphaFoldDB" id="A0A8S1TF25"/>
<dbReference type="Proteomes" id="UP000683925">
    <property type="component" value="Unassembled WGS sequence"/>
</dbReference>
<protein>
    <submittedName>
        <fullName evidence="2">Uncharacterized protein</fullName>
    </submittedName>
</protein>
<keyword evidence="3" id="KW-1185">Reference proteome</keyword>